<keyword evidence="9 12" id="KW-0560">Oxidoreductase</keyword>
<evidence type="ECO:0000256" key="10">
    <source>
        <dbReference type="ARBA" id="ARBA00048205"/>
    </source>
</evidence>
<dbReference type="Gene3D" id="1.10.1200.80">
    <property type="entry name" value="Putative flavin oxidoreducatase, domain 2"/>
    <property type="match status" value="1"/>
</dbReference>
<feature type="active site" description="Proton donor" evidence="13">
    <location>
        <position position="106"/>
    </location>
</feature>
<evidence type="ECO:0000313" key="17">
    <source>
        <dbReference type="Proteomes" id="UP000034072"/>
    </source>
</evidence>
<keyword evidence="8" id="KW-0694">RNA-binding</keyword>
<comment type="catalytic activity">
    <reaction evidence="11">
        <text>a 5,6-dihydrouridine in tRNA + NAD(+) = a uridine in tRNA + NADH + H(+)</text>
        <dbReference type="Rhea" id="RHEA:54452"/>
        <dbReference type="Rhea" id="RHEA-COMP:13339"/>
        <dbReference type="Rhea" id="RHEA-COMP:13887"/>
        <dbReference type="ChEBI" id="CHEBI:15378"/>
        <dbReference type="ChEBI" id="CHEBI:57540"/>
        <dbReference type="ChEBI" id="CHEBI:57945"/>
        <dbReference type="ChEBI" id="CHEBI:65315"/>
        <dbReference type="ChEBI" id="CHEBI:74443"/>
    </reaction>
</comment>
<evidence type="ECO:0000256" key="2">
    <source>
        <dbReference type="ARBA" id="ARBA00002790"/>
    </source>
</evidence>
<dbReference type="GO" id="GO:0000049">
    <property type="term" value="F:tRNA binding"/>
    <property type="evidence" value="ECO:0007669"/>
    <property type="project" value="UniProtKB-KW"/>
</dbReference>
<comment type="cofactor">
    <cofactor evidence="1 12 14">
        <name>FMN</name>
        <dbReference type="ChEBI" id="CHEBI:58210"/>
    </cofactor>
</comment>
<comment type="catalytic activity">
    <reaction evidence="10">
        <text>a 5,6-dihydrouridine in tRNA + NADP(+) = a uridine in tRNA + NADPH + H(+)</text>
        <dbReference type="Rhea" id="RHEA:23624"/>
        <dbReference type="Rhea" id="RHEA-COMP:13339"/>
        <dbReference type="Rhea" id="RHEA-COMP:13887"/>
        <dbReference type="ChEBI" id="CHEBI:15378"/>
        <dbReference type="ChEBI" id="CHEBI:57783"/>
        <dbReference type="ChEBI" id="CHEBI:58349"/>
        <dbReference type="ChEBI" id="CHEBI:65315"/>
        <dbReference type="ChEBI" id="CHEBI:74443"/>
    </reaction>
</comment>
<dbReference type="EMBL" id="LBXZ01000001">
    <property type="protein sequence ID" value="KKR41170.1"/>
    <property type="molecule type" value="Genomic_DNA"/>
</dbReference>
<dbReference type="Pfam" id="PF01207">
    <property type="entry name" value="Dus"/>
    <property type="match status" value="1"/>
</dbReference>
<proteinExistence type="inferred from homology"/>
<dbReference type="PANTHER" id="PTHR11082:SF25">
    <property type="entry name" value="DUS-LIKE FMN-BINDING DOMAIN-CONTAINING PROTEIN"/>
    <property type="match status" value="1"/>
</dbReference>
<feature type="binding site" evidence="14">
    <location>
        <position position="178"/>
    </location>
    <ligand>
        <name>FMN</name>
        <dbReference type="ChEBI" id="CHEBI:58210"/>
    </ligand>
</feature>
<gene>
    <name evidence="16" type="ORF">UT75_C0001G0074</name>
</gene>
<dbReference type="InterPro" id="IPR018517">
    <property type="entry name" value="tRNA_hU_synthase_CS"/>
</dbReference>
<feature type="binding site" evidence="14">
    <location>
        <begin position="236"/>
        <end position="237"/>
    </location>
    <ligand>
        <name>FMN</name>
        <dbReference type="ChEBI" id="CHEBI:58210"/>
    </ligand>
</feature>
<evidence type="ECO:0000256" key="9">
    <source>
        <dbReference type="ARBA" id="ARBA00023002"/>
    </source>
</evidence>
<dbReference type="Gene3D" id="3.20.20.70">
    <property type="entry name" value="Aldolase class I"/>
    <property type="match status" value="1"/>
</dbReference>
<dbReference type="CDD" id="cd02801">
    <property type="entry name" value="DUS_like_FMN"/>
    <property type="match status" value="1"/>
</dbReference>
<dbReference type="SUPFAM" id="SSF51395">
    <property type="entry name" value="FMN-linked oxidoreductases"/>
    <property type="match status" value="1"/>
</dbReference>
<keyword evidence="5 12" id="KW-0288">FMN</keyword>
<dbReference type="PIRSF" id="PIRSF006621">
    <property type="entry name" value="Dus"/>
    <property type="match status" value="1"/>
</dbReference>
<dbReference type="InterPro" id="IPR013785">
    <property type="entry name" value="Aldolase_TIM"/>
</dbReference>
<dbReference type="AlphaFoldDB" id="A0A0G0T254"/>
<feature type="domain" description="DUS-like FMN-binding" evidence="15">
    <location>
        <begin position="17"/>
        <end position="328"/>
    </location>
</feature>
<dbReference type="PATRIC" id="fig|1619033.3.peg.75"/>
<evidence type="ECO:0000256" key="7">
    <source>
        <dbReference type="ARBA" id="ARBA00022857"/>
    </source>
</evidence>
<evidence type="ECO:0000259" key="15">
    <source>
        <dbReference type="Pfam" id="PF01207"/>
    </source>
</evidence>
<evidence type="ECO:0000256" key="3">
    <source>
        <dbReference type="ARBA" id="ARBA00022555"/>
    </source>
</evidence>
<accession>A0A0G0T254</accession>
<evidence type="ECO:0000256" key="1">
    <source>
        <dbReference type="ARBA" id="ARBA00001917"/>
    </source>
</evidence>
<reference evidence="16 17" key="1">
    <citation type="journal article" date="2015" name="Nature">
        <title>rRNA introns, odd ribosomes, and small enigmatic genomes across a large radiation of phyla.</title>
        <authorList>
            <person name="Brown C.T."/>
            <person name="Hug L.A."/>
            <person name="Thomas B.C."/>
            <person name="Sharon I."/>
            <person name="Castelle C.J."/>
            <person name="Singh A."/>
            <person name="Wilkins M.J."/>
            <person name="Williams K.H."/>
            <person name="Banfield J.F."/>
        </authorList>
    </citation>
    <scope>NUCLEOTIDE SEQUENCE [LARGE SCALE GENOMIC DNA]</scope>
</reference>
<keyword evidence="3" id="KW-0820">tRNA-binding</keyword>
<dbReference type="InterPro" id="IPR035587">
    <property type="entry name" value="DUS-like_FMN-bd"/>
</dbReference>
<comment type="similarity">
    <text evidence="12">Belongs to the dus family.</text>
</comment>
<evidence type="ECO:0000313" key="16">
    <source>
        <dbReference type="EMBL" id="KKR41170.1"/>
    </source>
</evidence>
<dbReference type="PANTHER" id="PTHR11082">
    <property type="entry name" value="TRNA-DIHYDROURIDINE SYNTHASE"/>
    <property type="match status" value="1"/>
</dbReference>
<keyword evidence="6 12" id="KW-0819">tRNA processing</keyword>
<dbReference type="GO" id="GO:0017150">
    <property type="term" value="F:tRNA dihydrouridine synthase activity"/>
    <property type="evidence" value="ECO:0007669"/>
    <property type="project" value="InterPro"/>
</dbReference>
<dbReference type="Proteomes" id="UP000034072">
    <property type="component" value="Unassembled WGS sequence"/>
</dbReference>
<keyword evidence="4 12" id="KW-0285">Flavoprotein</keyword>
<feature type="binding site" evidence="14">
    <location>
        <begin position="19"/>
        <end position="21"/>
    </location>
    <ligand>
        <name>FMN</name>
        <dbReference type="ChEBI" id="CHEBI:58210"/>
    </ligand>
</feature>
<dbReference type="EC" id="1.3.1.-" evidence="12"/>
<dbReference type="InterPro" id="IPR001269">
    <property type="entry name" value="DUS_fam"/>
</dbReference>
<feature type="binding site" evidence="14">
    <location>
        <position position="76"/>
    </location>
    <ligand>
        <name>FMN</name>
        <dbReference type="ChEBI" id="CHEBI:58210"/>
    </ligand>
</feature>
<dbReference type="PROSITE" id="PS01136">
    <property type="entry name" value="UPF0034"/>
    <property type="match status" value="1"/>
</dbReference>
<evidence type="ECO:0000256" key="6">
    <source>
        <dbReference type="ARBA" id="ARBA00022694"/>
    </source>
</evidence>
<name>A0A0G0T254_9BACT</name>
<protein>
    <recommendedName>
        <fullName evidence="12">tRNA-dihydrouridine synthase</fullName>
        <ecNumber evidence="12">1.3.1.-</ecNumber>
    </recommendedName>
</protein>
<evidence type="ECO:0000256" key="5">
    <source>
        <dbReference type="ARBA" id="ARBA00022643"/>
    </source>
</evidence>
<evidence type="ECO:0000256" key="13">
    <source>
        <dbReference type="PIRSR" id="PIRSR006621-1"/>
    </source>
</evidence>
<dbReference type="GO" id="GO:0050660">
    <property type="term" value="F:flavin adenine dinucleotide binding"/>
    <property type="evidence" value="ECO:0007669"/>
    <property type="project" value="InterPro"/>
</dbReference>
<comment type="function">
    <text evidence="2 12">Catalyzes the synthesis of 5,6-dihydrouridine (D), a modified base found in the D-loop of most tRNAs, via the reduction of the C5-C6 double bond in target uridines.</text>
</comment>
<feature type="binding site" evidence="14">
    <location>
        <position position="150"/>
    </location>
    <ligand>
        <name>FMN</name>
        <dbReference type="ChEBI" id="CHEBI:58210"/>
    </ligand>
</feature>
<evidence type="ECO:0000256" key="12">
    <source>
        <dbReference type="PIRNR" id="PIRNR006621"/>
    </source>
</evidence>
<keyword evidence="14" id="KW-0547">Nucleotide-binding</keyword>
<sequence>MNFWQKLVKKKKPFFALAPMADVTDPVFRQVILKCGKPDVLWTEFVSVDGLSSNKGYKKLIRHLKFSKKEKPIVVQFFGTKPENFYKCAQLAVKLGFDGIDINMGCPVKKVAKQGAGAKLISNSELAKEIIIATKRGAGSGSSRIPVSVKTRIGFNKIDTKNWISEIIRAKPDAITVHGRTSKELSMVPAHWDEIAKATKLIKKAGIVAIGNGDVLSVGEGMDKAKRYGVDGIMIGRGIFQNPWVFSEGNFPKGIFDPALSDEKAPFSSERNKRIKLALYHLKLHEKFWGKERNYDNMKKFFKMYISGWEGAKELRMELMITKSATEAFTILTRTK</sequence>
<comment type="caution">
    <text evidence="16">The sequence shown here is derived from an EMBL/GenBank/DDBJ whole genome shotgun (WGS) entry which is preliminary data.</text>
</comment>
<evidence type="ECO:0000256" key="14">
    <source>
        <dbReference type="PIRSR" id="PIRSR006621-2"/>
    </source>
</evidence>
<evidence type="ECO:0000256" key="4">
    <source>
        <dbReference type="ARBA" id="ARBA00022630"/>
    </source>
</evidence>
<organism evidence="16 17">
    <name type="scientific">Candidatus Yanofskybacteria bacterium GW2011_GWE2_40_11</name>
    <dbReference type="NCBI Taxonomy" id="1619033"/>
    <lineage>
        <taxon>Bacteria</taxon>
        <taxon>Candidatus Yanofskyibacteriota</taxon>
    </lineage>
</organism>
<evidence type="ECO:0000256" key="11">
    <source>
        <dbReference type="ARBA" id="ARBA00048802"/>
    </source>
</evidence>
<dbReference type="InterPro" id="IPR024036">
    <property type="entry name" value="tRNA-dHydroUridine_Synthase_C"/>
</dbReference>
<evidence type="ECO:0000256" key="8">
    <source>
        <dbReference type="ARBA" id="ARBA00022884"/>
    </source>
</evidence>
<keyword evidence="7" id="KW-0521">NADP</keyword>